<evidence type="ECO:0000259" key="1">
    <source>
        <dbReference type="Pfam" id="PF15919"/>
    </source>
</evidence>
<feature type="domain" description="HicB-like antitoxin of toxin-antitoxin system" evidence="1">
    <location>
        <begin position="5"/>
        <end position="109"/>
    </location>
</feature>
<name>A0A1Q6RAQ7_9FIRM</name>
<organism evidence="2 3">
    <name type="scientific">Phascolarctobacterium succinatutens</name>
    <dbReference type="NCBI Taxonomy" id="626940"/>
    <lineage>
        <taxon>Bacteria</taxon>
        <taxon>Bacillati</taxon>
        <taxon>Bacillota</taxon>
        <taxon>Negativicutes</taxon>
        <taxon>Acidaminococcales</taxon>
        <taxon>Acidaminococcaceae</taxon>
        <taxon>Phascolarctobacterium</taxon>
    </lineage>
</organism>
<gene>
    <name evidence="2" type="ORF">BHW43_00735</name>
</gene>
<dbReference type="STRING" id="626940.BHW43_00735"/>
<dbReference type="Pfam" id="PF15919">
    <property type="entry name" value="HicB_lk_antitox"/>
    <property type="match status" value="1"/>
</dbReference>
<dbReference type="SUPFAM" id="SSF143100">
    <property type="entry name" value="TTHA1013/TTHA0281-like"/>
    <property type="match status" value="1"/>
</dbReference>
<dbReference type="AlphaFoldDB" id="A0A1Q6RAQ7"/>
<dbReference type="RefSeq" id="WP_304269415.1">
    <property type="nucleotide sequence ID" value="NZ_CAUCHG010000002.1"/>
</dbReference>
<sequence length="137" mass="15304">MLSMYPACFYKEKDGQYTVIFPDLNHLATCGTDLQNAMKMATDCLAGFLYEAKLSNEAAPTPSELNTIDVNEEYSDYAEAFVNIVSVDVEAYAKEHFTKAVKKTLTIPKWLNDAAIAKKLNFSKILQDALKHELNIG</sequence>
<dbReference type="EMBL" id="MNTG01000001">
    <property type="protein sequence ID" value="OLA39454.1"/>
    <property type="molecule type" value="Genomic_DNA"/>
</dbReference>
<dbReference type="InterPro" id="IPR035069">
    <property type="entry name" value="TTHA1013/TTHA0281-like"/>
</dbReference>
<comment type="caution">
    <text evidence="2">The sequence shown here is derived from an EMBL/GenBank/DDBJ whole genome shotgun (WGS) entry which is preliminary data.</text>
</comment>
<protein>
    <submittedName>
        <fullName evidence="2">HicB family protein</fullName>
    </submittedName>
</protein>
<dbReference type="Proteomes" id="UP000186777">
    <property type="component" value="Unassembled WGS sequence"/>
</dbReference>
<evidence type="ECO:0000313" key="2">
    <source>
        <dbReference type="EMBL" id="OLA39454.1"/>
    </source>
</evidence>
<dbReference type="Gene3D" id="3.30.160.250">
    <property type="match status" value="1"/>
</dbReference>
<accession>A0A1Q6RAQ7</accession>
<proteinExistence type="predicted"/>
<dbReference type="InterPro" id="IPR031807">
    <property type="entry name" value="HicB-like"/>
</dbReference>
<reference evidence="2 3" key="1">
    <citation type="journal article" date="2016" name="Nat. Biotechnol.">
        <title>Measurement of bacterial replication rates in microbial communities.</title>
        <authorList>
            <person name="Brown C.T."/>
            <person name="Olm M.R."/>
            <person name="Thomas B.C."/>
            <person name="Banfield J.F."/>
        </authorList>
    </citation>
    <scope>NUCLEOTIDE SEQUENCE [LARGE SCALE GENOMIC DNA]</scope>
    <source>
        <strain evidence="2">46_33</strain>
    </source>
</reference>
<evidence type="ECO:0000313" key="3">
    <source>
        <dbReference type="Proteomes" id="UP000186777"/>
    </source>
</evidence>